<dbReference type="HOGENOM" id="CLU_000288_21_4_1"/>
<reference evidence="4" key="1">
    <citation type="submission" date="2015-04" db="UniProtKB">
        <authorList>
            <consortium name="EnsemblPlants"/>
        </authorList>
    </citation>
    <scope>IDENTIFICATION</scope>
</reference>
<dbReference type="InterPro" id="IPR001245">
    <property type="entry name" value="Ser-Thr/Tyr_kinase_cat_dom"/>
</dbReference>
<dbReference type="FunFam" id="1.10.510.10:FF:000517">
    <property type="entry name" value="Putative receptor kinase Lecrk"/>
    <property type="match status" value="1"/>
</dbReference>
<keyword evidence="1" id="KW-0547">Nucleotide-binding</keyword>
<dbReference type="GO" id="GO:0005524">
    <property type="term" value="F:ATP binding"/>
    <property type="evidence" value="ECO:0007669"/>
    <property type="project" value="UniProtKB-KW"/>
</dbReference>
<dbReference type="GO" id="GO:0004672">
    <property type="term" value="F:protein kinase activity"/>
    <property type="evidence" value="ECO:0007669"/>
    <property type="project" value="InterPro"/>
</dbReference>
<dbReference type="EnsemblPlants" id="OPUNC07G18590.1">
    <property type="protein sequence ID" value="OPUNC07G18590.1"/>
    <property type="gene ID" value="OPUNC07G18590"/>
</dbReference>
<reference evidence="4" key="2">
    <citation type="submission" date="2018-05" db="EMBL/GenBank/DDBJ databases">
        <title>OpunRS2 (Oryza punctata Reference Sequence Version 2).</title>
        <authorList>
            <person name="Zhang J."/>
            <person name="Kudrna D."/>
            <person name="Lee S."/>
            <person name="Talag J."/>
            <person name="Welchert J."/>
            <person name="Wing R.A."/>
        </authorList>
    </citation>
    <scope>NUCLEOTIDE SEQUENCE [LARGE SCALE GENOMIC DNA]</scope>
</reference>
<dbReference type="eggNOG" id="ENOG502QSJ4">
    <property type="taxonomic scope" value="Eukaryota"/>
</dbReference>
<dbReference type="Gene3D" id="1.10.510.10">
    <property type="entry name" value="Transferase(Phosphotransferase) domain 1"/>
    <property type="match status" value="1"/>
</dbReference>
<keyword evidence="5" id="KW-1185">Reference proteome</keyword>
<dbReference type="InterPro" id="IPR011009">
    <property type="entry name" value="Kinase-like_dom_sf"/>
</dbReference>
<keyword evidence="2" id="KW-0067">ATP-binding</keyword>
<dbReference type="Pfam" id="PF07714">
    <property type="entry name" value="PK_Tyr_Ser-Thr"/>
    <property type="match status" value="1"/>
</dbReference>
<dbReference type="InterPro" id="IPR000719">
    <property type="entry name" value="Prot_kinase_dom"/>
</dbReference>
<dbReference type="Gramene" id="OPUNC07G18590.1">
    <property type="protein sequence ID" value="OPUNC07G18590.1"/>
    <property type="gene ID" value="OPUNC07G18590"/>
</dbReference>
<evidence type="ECO:0000259" key="3">
    <source>
        <dbReference type="PROSITE" id="PS50011"/>
    </source>
</evidence>
<evidence type="ECO:0000256" key="1">
    <source>
        <dbReference type="ARBA" id="ARBA00022741"/>
    </source>
</evidence>
<feature type="domain" description="Protein kinase" evidence="3">
    <location>
        <begin position="1"/>
        <end position="273"/>
    </location>
</feature>
<dbReference type="Gene3D" id="3.30.200.20">
    <property type="entry name" value="Phosphorylase Kinase, domain 1"/>
    <property type="match status" value="1"/>
</dbReference>
<organism evidence="4">
    <name type="scientific">Oryza punctata</name>
    <name type="common">Red rice</name>
    <dbReference type="NCBI Taxonomy" id="4537"/>
    <lineage>
        <taxon>Eukaryota</taxon>
        <taxon>Viridiplantae</taxon>
        <taxon>Streptophyta</taxon>
        <taxon>Embryophyta</taxon>
        <taxon>Tracheophyta</taxon>
        <taxon>Spermatophyta</taxon>
        <taxon>Magnoliopsida</taxon>
        <taxon>Liliopsida</taxon>
        <taxon>Poales</taxon>
        <taxon>Poaceae</taxon>
        <taxon>BOP clade</taxon>
        <taxon>Oryzoideae</taxon>
        <taxon>Oryzeae</taxon>
        <taxon>Oryzinae</taxon>
        <taxon>Oryza</taxon>
    </lineage>
</organism>
<sequence>MPSASSKPRGVLHKSKMEIAVKKFSHESRQGMKEFIAEVASIGRLRHRNLVQLLGYCRCKGELLLVYDYMPNNSLDKYLYNQSTTPLDWSKRFQIIRGVASGLLYLHKDWEQVVIHRVILSQAIEMNPRLGDFGLARLYDHGADARTTHIVGTIGYQLAPELGHTGRATPTTDVFAFGVFLLEVTSGRRPLEKDEQNKALFGSVHAEHKRGELGKLRGEYLCCARGLVDARLPDGFNPDEVALVLKLLCSHRLPNRRPTMRHVIHYLDGDRLLPDLSPLDFSFTMLELSQQNVTLDILSLGIEEITDLGRVETKPVTKPLVLLVYLYIFL</sequence>
<evidence type="ECO:0000256" key="2">
    <source>
        <dbReference type="ARBA" id="ARBA00022840"/>
    </source>
</evidence>
<accession>A0A0E0LMJ5</accession>
<dbReference type="STRING" id="4537.A0A0E0LMJ5"/>
<dbReference type="AlphaFoldDB" id="A0A0E0LMJ5"/>
<dbReference type="InterPro" id="IPR050528">
    <property type="entry name" value="L-type_Lectin-RKs"/>
</dbReference>
<protein>
    <recommendedName>
        <fullName evidence="3">Protein kinase domain-containing protein</fullName>
    </recommendedName>
</protein>
<dbReference type="PANTHER" id="PTHR27007">
    <property type="match status" value="1"/>
</dbReference>
<proteinExistence type="predicted"/>
<name>A0A0E0LMJ5_ORYPU</name>
<dbReference type="Proteomes" id="UP000026962">
    <property type="component" value="Chromosome 7"/>
</dbReference>
<evidence type="ECO:0000313" key="4">
    <source>
        <dbReference type="EnsemblPlants" id="OPUNC07G18590.1"/>
    </source>
</evidence>
<dbReference type="GO" id="GO:0051707">
    <property type="term" value="P:response to other organism"/>
    <property type="evidence" value="ECO:0007669"/>
    <property type="project" value="UniProtKB-ARBA"/>
</dbReference>
<evidence type="ECO:0000313" key="5">
    <source>
        <dbReference type="Proteomes" id="UP000026962"/>
    </source>
</evidence>
<dbReference type="SUPFAM" id="SSF56112">
    <property type="entry name" value="Protein kinase-like (PK-like)"/>
    <property type="match status" value="1"/>
</dbReference>
<dbReference type="PROSITE" id="PS50011">
    <property type="entry name" value="PROTEIN_KINASE_DOM"/>
    <property type="match status" value="1"/>
</dbReference>